<evidence type="ECO:0000256" key="2">
    <source>
        <dbReference type="SAM" id="Phobius"/>
    </source>
</evidence>
<evidence type="ECO:0000313" key="4">
    <source>
        <dbReference type="EMBL" id="AQW20610.1"/>
    </source>
</evidence>
<keyword evidence="4" id="KW-0645">Protease</keyword>
<reference evidence="4 5" key="1">
    <citation type="journal article" date="2015" name="Genome Announc.">
        <title>Genome Sequence of Lactobacillus curieae CCTCC M 2011381T, a Novel Producer of Gamma-aminobutyric Acid.</title>
        <authorList>
            <person name="Wang Y."/>
            <person name="Wang Y."/>
            <person name="Lang C."/>
            <person name="Wei D."/>
            <person name="Xu P."/>
            <person name="Xie J."/>
        </authorList>
    </citation>
    <scope>NUCLEOTIDE SEQUENCE [LARGE SCALE GENOMIC DNA]</scope>
    <source>
        <strain evidence="4 5">CCTCC M 2011381</strain>
    </source>
</reference>
<dbReference type="AlphaFoldDB" id="A0A1S6QG83"/>
<feature type="transmembrane region" description="Helical" evidence="2">
    <location>
        <begin position="72"/>
        <end position="92"/>
    </location>
</feature>
<keyword evidence="4" id="KW-0378">Hydrolase</keyword>
<keyword evidence="2" id="KW-0812">Transmembrane</keyword>
<dbReference type="Pfam" id="PF02517">
    <property type="entry name" value="Rce1-like"/>
    <property type="match status" value="1"/>
</dbReference>
<proteinExistence type="inferred from homology"/>
<dbReference type="PANTHER" id="PTHR36435">
    <property type="entry name" value="SLR1288 PROTEIN"/>
    <property type="match status" value="1"/>
</dbReference>
<comment type="similarity">
    <text evidence="1">Belongs to the UPF0177 family.</text>
</comment>
<dbReference type="InterPro" id="IPR003675">
    <property type="entry name" value="Rce1/LyrA-like_dom"/>
</dbReference>
<dbReference type="PANTHER" id="PTHR36435:SF1">
    <property type="entry name" value="CAAX AMINO TERMINAL PROTEASE FAMILY PROTEIN"/>
    <property type="match status" value="1"/>
</dbReference>
<organism evidence="4 5">
    <name type="scientific">Lentilactobacillus curieae</name>
    <dbReference type="NCBI Taxonomy" id="1138822"/>
    <lineage>
        <taxon>Bacteria</taxon>
        <taxon>Bacillati</taxon>
        <taxon>Bacillota</taxon>
        <taxon>Bacilli</taxon>
        <taxon>Lactobacillales</taxon>
        <taxon>Lactobacillaceae</taxon>
        <taxon>Lentilactobacillus</taxon>
    </lineage>
</organism>
<keyword evidence="2" id="KW-0472">Membrane</keyword>
<name>A0A1S6QG83_9LACO</name>
<feature type="domain" description="CAAX prenyl protease 2/Lysostaphin resistance protein A-like" evidence="3">
    <location>
        <begin position="120"/>
        <end position="211"/>
    </location>
</feature>
<evidence type="ECO:0000313" key="5">
    <source>
        <dbReference type="Proteomes" id="UP000030361"/>
    </source>
</evidence>
<evidence type="ECO:0000256" key="1">
    <source>
        <dbReference type="ARBA" id="ARBA00009067"/>
    </source>
</evidence>
<evidence type="ECO:0000259" key="3">
    <source>
        <dbReference type="Pfam" id="PF02517"/>
    </source>
</evidence>
<gene>
    <name evidence="4" type="ORF">PL11_001125</name>
</gene>
<dbReference type="RefSeq" id="WP_052127623.1">
    <property type="nucleotide sequence ID" value="NZ_CP018906.1"/>
</dbReference>
<dbReference type="GO" id="GO:0004175">
    <property type="term" value="F:endopeptidase activity"/>
    <property type="evidence" value="ECO:0007669"/>
    <property type="project" value="UniProtKB-ARBA"/>
</dbReference>
<protein>
    <submittedName>
        <fullName evidence="4">CAAX protease family protein</fullName>
    </submittedName>
</protein>
<dbReference type="OrthoDB" id="2817162at2"/>
<feature type="transmembrane region" description="Helical" evidence="2">
    <location>
        <begin position="112"/>
        <end position="130"/>
    </location>
</feature>
<dbReference type="InterPro" id="IPR052710">
    <property type="entry name" value="CAAX_protease"/>
</dbReference>
<dbReference type="EMBL" id="CP018906">
    <property type="protein sequence ID" value="AQW20610.1"/>
    <property type="molecule type" value="Genomic_DNA"/>
</dbReference>
<accession>A0A1S6QG83</accession>
<keyword evidence="5" id="KW-1185">Reference proteome</keyword>
<feature type="transmembrane region" description="Helical" evidence="2">
    <location>
        <begin position="12"/>
        <end position="33"/>
    </location>
</feature>
<dbReference type="Proteomes" id="UP000030361">
    <property type="component" value="Chromosome"/>
</dbReference>
<feature type="transmembrane region" description="Helical" evidence="2">
    <location>
        <begin position="151"/>
        <end position="169"/>
    </location>
</feature>
<sequence>MQRKETINWWKTILVIALPFIELWIGSYFNLIHSQNMRVVAAVVLGLAVMIVAISMYKDVLIDNWQVWKHHWLRNLLLAFVSVIGIYVLLAATRALLKTVGLSASGQHGGDMLATGAGIMVIGSLTSLFAPFTEEIVYRHVMFYQFKNSRLGFWLMFFVQSIAFGLIHWNNFHGVVVQMIPYMVIGAFFGLIYYWSKNIWQSIVTHFIFDFTSFAGAVFVFAMQFFTK</sequence>
<dbReference type="KEGG" id="lcu:PL11_001125"/>
<feature type="transmembrane region" description="Helical" evidence="2">
    <location>
        <begin position="39"/>
        <end position="60"/>
    </location>
</feature>
<dbReference type="GO" id="GO:0080120">
    <property type="term" value="P:CAAX-box protein maturation"/>
    <property type="evidence" value="ECO:0007669"/>
    <property type="project" value="UniProtKB-ARBA"/>
</dbReference>
<keyword evidence="2" id="KW-1133">Transmembrane helix</keyword>
<feature type="transmembrane region" description="Helical" evidence="2">
    <location>
        <begin position="207"/>
        <end position="226"/>
    </location>
</feature>
<feature type="transmembrane region" description="Helical" evidence="2">
    <location>
        <begin position="175"/>
        <end position="195"/>
    </location>
</feature>
<dbReference type="GO" id="GO:0006508">
    <property type="term" value="P:proteolysis"/>
    <property type="evidence" value="ECO:0007669"/>
    <property type="project" value="UniProtKB-KW"/>
</dbReference>